<protein>
    <recommendedName>
        <fullName evidence="2">Calponin-homology (CH) domain-containing protein</fullName>
    </recommendedName>
</protein>
<dbReference type="InterPro" id="IPR010441">
    <property type="entry name" value="CH_2"/>
</dbReference>
<dbReference type="GO" id="GO:0008017">
    <property type="term" value="F:microtubule binding"/>
    <property type="evidence" value="ECO:0007669"/>
    <property type="project" value="TreeGrafter"/>
</dbReference>
<dbReference type="PANTHER" id="PTHR12509">
    <property type="entry name" value="SPERMATOGENESIS-ASSOCIATED 4-RELATED"/>
    <property type="match status" value="1"/>
</dbReference>
<keyword evidence="1" id="KW-0175">Coiled coil</keyword>
<reference evidence="3" key="1">
    <citation type="submission" date="2021-06" db="EMBL/GenBank/DDBJ databases">
        <authorList>
            <person name="Hodson N. C."/>
            <person name="Mongue J. A."/>
            <person name="Jaron S. K."/>
        </authorList>
    </citation>
    <scope>NUCLEOTIDE SEQUENCE</scope>
</reference>
<comment type="caution">
    <text evidence="3">The sequence shown here is derived from an EMBL/GenBank/DDBJ whole genome shotgun (WGS) entry which is preliminary data.</text>
</comment>
<sequence length="253" mass="28776">MTSTSVRLPVLSIDGIDALLEPDNDEMKTVLAWIDEQTFSRPKKHLHRDFADGVMMAELIHQFIPKIVELHNYIPANALPAKKNNWKTLNRKVFSKLEFTLSETLIEFLALSKTGAVELVLKYVYGKIMSILEARARQADADNEARHRSGDIYGGTGEGVGKDVICKVFGDNQDMVVYNGVRYLSQKIFDEKQSKINTQDQELKELKNKVRRLETLVNLKDERLCVLTMELHQAQQKKSSDTKLAKISNGQKK</sequence>
<dbReference type="PANTHER" id="PTHR12509:SF9">
    <property type="entry name" value="SPERM FLAGELLAR PROTEIN 1 ISOFORM X1"/>
    <property type="match status" value="1"/>
</dbReference>
<dbReference type="OrthoDB" id="193300at2759"/>
<feature type="domain" description="Calponin-homology (CH)" evidence="2">
    <location>
        <begin position="24"/>
        <end position="129"/>
    </location>
</feature>
<dbReference type="InterPro" id="IPR052111">
    <property type="entry name" value="Spermatogenesis_Ciliary_MAP"/>
</dbReference>
<dbReference type="Pfam" id="PF06294">
    <property type="entry name" value="CH_2"/>
    <property type="match status" value="1"/>
</dbReference>
<evidence type="ECO:0000256" key="1">
    <source>
        <dbReference type="SAM" id="Coils"/>
    </source>
</evidence>
<gene>
    <name evidence="3" type="ORF">AFUS01_LOCUS41160</name>
</gene>
<dbReference type="FunFam" id="1.10.418.10:FF:000059">
    <property type="entry name" value="RIKEN cDNA 6430531B16 gene"/>
    <property type="match status" value="1"/>
</dbReference>
<dbReference type="Proteomes" id="UP000708208">
    <property type="component" value="Unassembled WGS sequence"/>
</dbReference>
<dbReference type="AlphaFoldDB" id="A0A8J2LCJ1"/>
<evidence type="ECO:0000313" key="3">
    <source>
        <dbReference type="EMBL" id="CAG7831415.1"/>
    </source>
</evidence>
<accession>A0A8J2LCJ1</accession>
<evidence type="ECO:0000259" key="2">
    <source>
        <dbReference type="PROSITE" id="PS50021"/>
    </source>
</evidence>
<dbReference type="GO" id="GO:0051493">
    <property type="term" value="P:regulation of cytoskeleton organization"/>
    <property type="evidence" value="ECO:0007669"/>
    <property type="project" value="TreeGrafter"/>
</dbReference>
<dbReference type="EMBL" id="CAJVCH010560367">
    <property type="protein sequence ID" value="CAG7831415.1"/>
    <property type="molecule type" value="Genomic_DNA"/>
</dbReference>
<organism evidence="3 4">
    <name type="scientific">Allacma fusca</name>
    <dbReference type="NCBI Taxonomy" id="39272"/>
    <lineage>
        <taxon>Eukaryota</taxon>
        <taxon>Metazoa</taxon>
        <taxon>Ecdysozoa</taxon>
        <taxon>Arthropoda</taxon>
        <taxon>Hexapoda</taxon>
        <taxon>Collembola</taxon>
        <taxon>Symphypleona</taxon>
        <taxon>Sminthuridae</taxon>
        <taxon>Allacma</taxon>
    </lineage>
</organism>
<evidence type="ECO:0000313" key="4">
    <source>
        <dbReference type="Proteomes" id="UP000708208"/>
    </source>
</evidence>
<feature type="coiled-coil region" evidence="1">
    <location>
        <begin position="189"/>
        <end position="223"/>
    </location>
</feature>
<proteinExistence type="predicted"/>
<dbReference type="GO" id="GO:0005930">
    <property type="term" value="C:axoneme"/>
    <property type="evidence" value="ECO:0007669"/>
    <property type="project" value="TreeGrafter"/>
</dbReference>
<keyword evidence="4" id="KW-1185">Reference proteome</keyword>
<dbReference type="InterPro" id="IPR001715">
    <property type="entry name" value="CH_dom"/>
</dbReference>
<dbReference type="PROSITE" id="PS50021">
    <property type="entry name" value="CH"/>
    <property type="match status" value="1"/>
</dbReference>
<name>A0A8J2LCJ1_9HEXA</name>